<dbReference type="SUPFAM" id="SSF47413">
    <property type="entry name" value="lambda repressor-like DNA-binding domains"/>
    <property type="match status" value="1"/>
</dbReference>
<evidence type="ECO:0008006" key="3">
    <source>
        <dbReference type="Google" id="ProtNLM"/>
    </source>
</evidence>
<reference evidence="1 2" key="1">
    <citation type="submission" date="2023-10" db="EMBL/GenBank/DDBJ databases">
        <authorList>
            <person name="Botero Cardona J."/>
        </authorList>
    </citation>
    <scope>NUCLEOTIDE SEQUENCE [LARGE SCALE GENOMIC DNA]</scope>
    <source>
        <strain evidence="1 2">R-54839</strain>
    </source>
</reference>
<accession>A0ABN9YXR9</accession>
<comment type="caution">
    <text evidence="1">The sequence shown here is derived from an EMBL/GenBank/DDBJ whole genome shotgun (WGS) entry which is preliminary data.</text>
</comment>
<evidence type="ECO:0000313" key="2">
    <source>
        <dbReference type="Proteomes" id="UP001314261"/>
    </source>
</evidence>
<proteinExistence type="predicted"/>
<protein>
    <recommendedName>
        <fullName evidence="3">HTH cro/C1-type domain-containing protein</fullName>
    </recommendedName>
</protein>
<evidence type="ECO:0000313" key="1">
    <source>
        <dbReference type="EMBL" id="CAK1243470.1"/>
    </source>
</evidence>
<dbReference type="RefSeq" id="WP_338346262.1">
    <property type="nucleotide sequence ID" value="NZ_CAUZLR010000006.1"/>
</dbReference>
<name>A0ABN9YXR9_9LACO</name>
<dbReference type="CDD" id="cd00093">
    <property type="entry name" value="HTH_XRE"/>
    <property type="match status" value="1"/>
</dbReference>
<dbReference type="InterPro" id="IPR010982">
    <property type="entry name" value="Lambda_DNA-bd_dom_sf"/>
</dbReference>
<dbReference type="EMBL" id="CAUZLR010000006">
    <property type="protein sequence ID" value="CAK1243470.1"/>
    <property type="molecule type" value="Genomic_DNA"/>
</dbReference>
<dbReference type="Proteomes" id="UP001314261">
    <property type="component" value="Unassembled WGS sequence"/>
</dbReference>
<keyword evidence="2" id="KW-1185">Reference proteome</keyword>
<sequence>MSWKIKDTENWQQLLSNHGYSESSLAREVGVTYQSMWRYRKRGDAMRPENARKISHLLGGNINDFFYQ</sequence>
<gene>
    <name evidence="1" type="ORF">R54839_PPFHFPJH_01002</name>
</gene>
<dbReference type="InterPro" id="IPR001387">
    <property type="entry name" value="Cro/C1-type_HTH"/>
</dbReference>
<organism evidence="1 2">
    <name type="scientific">Fructobacillus fructosus</name>
    <dbReference type="NCBI Taxonomy" id="1631"/>
    <lineage>
        <taxon>Bacteria</taxon>
        <taxon>Bacillati</taxon>
        <taxon>Bacillota</taxon>
        <taxon>Bacilli</taxon>
        <taxon>Lactobacillales</taxon>
        <taxon>Lactobacillaceae</taxon>
        <taxon>Fructobacillus</taxon>
    </lineage>
</organism>
<dbReference type="Gene3D" id="1.10.260.40">
    <property type="entry name" value="lambda repressor-like DNA-binding domains"/>
    <property type="match status" value="1"/>
</dbReference>